<gene>
    <name evidence="2" type="ORF">HELGO_WM23031</name>
</gene>
<feature type="transmembrane region" description="Helical" evidence="1">
    <location>
        <begin position="110"/>
        <end position="127"/>
    </location>
</feature>
<feature type="transmembrane region" description="Helical" evidence="1">
    <location>
        <begin position="12"/>
        <end position="31"/>
    </location>
</feature>
<keyword evidence="1" id="KW-0812">Transmembrane</keyword>
<reference evidence="2" key="1">
    <citation type="submission" date="2020-01" db="EMBL/GenBank/DDBJ databases">
        <authorList>
            <person name="Meier V. D."/>
            <person name="Meier V D."/>
        </authorList>
    </citation>
    <scope>NUCLEOTIDE SEQUENCE</scope>
    <source>
        <strain evidence="2">HLG_WM_MAG_10</strain>
    </source>
</reference>
<name>A0A6S6UJA7_9BACT</name>
<protein>
    <recommendedName>
        <fullName evidence="3">HTTM domain-containing protein</fullName>
    </recommendedName>
</protein>
<dbReference type="AlphaFoldDB" id="A0A6S6UJA7"/>
<dbReference type="EMBL" id="CACVAQ010000444">
    <property type="protein sequence ID" value="CAA6828882.1"/>
    <property type="molecule type" value="Genomic_DNA"/>
</dbReference>
<accession>A0A6S6UJA7</accession>
<feature type="transmembrane region" description="Helical" evidence="1">
    <location>
        <begin position="232"/>
        <end position="260"/>
    </location>
</feature>
<feature type="transmembrane region" description="Helical" evidence="1">
    <location>
        <begin position="64"/>
        <end position="81"/>
    </location>
</feature>
<organism evidence="2">
    <name type="scientific">uncultured Aureispira sp</name>
    <dbReference type="NCBI Taxonomy" id="1331704"/>
    <lineage>
        <taxon>Bacteria</taxon>
        <taxon>Pseudomonadati</taxon>
        <taxon>Bacteroidota</taxon>
        <taxon>Saprospiria</taxon>
        <taxon>Saprospirales</taxon>
        <taxon>Saprospiraceae</taxon>
        <taxon>Aureispira</taxon>
        <taxon>environmental samples</taxon>
    </lineage>
</organism>
<evidence type="ECO:0000256" key="1">
    <source>
        <dbReference type="SAM" id="Phobius"/>
    </source>
</evidence>
<keyword evidence="1" id="KW-0472">Membrane</keyword>
<feature type="transmembrane region" description="Helical" evidence="1">
    <location>
        <begin position="134"/>
        <end position="154"/>
    </location>
</feature>
<keyword evidence="1" id="KW-1133">Transmembrane helix</keyword>
<evidence type="ECO:0000313" key="2">
    <source>
        <dbReference type="EMBL" id="CAA6828882.1"/>
    </source>
</evidence>
<feature type="transmembrane region" description="Helical" evidence="1">
    <location>
        <begin position="203"/>
        <end position="220"/>
    </location>
</feature>
<feature type="transmembrane region" description="Helical" evidence="1">
    <location>
        <begin position="88"/>
        <end position="104"/>
    </location>
</feature>
<evidence type="ECO:0008006" key="3">
    <source>
        <dbReference type="Google" id="ProtNLM"/>
    </source>
</evidence>
<sequence>MQKEQAQIQRFIGFFLCFVWLFRAYQGLLLFQLHQAAFISVKADNIFWLYHAAQIPTFVLKHELFALVLDLAWLIIAILGLLKTQSRWLTSLLYLLVLNYLIIYNSASTHHEHILVGLLFFVPLLFIRDQTNFVLIFAGIRYYAIFTLFSAGLWKVHRSSLFTPNQMSEILKHQHIDYLISYPEAYFSHFISNLIAQPNLANLFWYGAWSIELAFILGFFTRRFDKLLGSLFILFFIMDYLLMHLCFVEFCIFALVFYPWKGIWEHYESL</sequence>
<proteinExistence type="predicted"/>